<accession>A0AAW1SX22</accession>
<feature type="region of interest" description="Disordered" evidence="1">
    <location>
        <begin position="199"/>
        <end position="272"/>
    </location>
</feature>
<dbReference type="AlphaFoldDB" id="A0AAW1SX22"/>
<feature type="compositionally biased region" description="Low complexity" evidence="1">
    <location>
        <begin position="255"/>
        <end position="266"/>
    </location>
</feature>
<name>A0AAW1SX22_9CHLO</name>
<evidence type="ECO:0000256" key="1">
    <source>
        <dbReference type="SAM" id="MobiDB-lite"/>
    </source>
</evidence>
<feature type="compositionally biased region" description="Basic and acidic residues" evidence="1">
    <location>
        <begin position="199"/>
        <end position="210"/>
    </location>
</feature>
<organism evidence="2 3">
    <name type="scientific">Apatococcus fuscideae</name>
    <dbReference type="NCBI Taxonomy" id="2026836"/>
    <lineage>
        <taxon>Eukaryota</taxon>
        <taxon>Viridiplantae</taxon>
        <taxon>Chlorophyta</taxon>
        <taxon>core chlorophytes</taxon>
        <taxon>Trebouxiophyceae</taxon>
        <taxon>Chlorellales</taxon>
        <taxon>Chlorellaceae</taxon>
        <taxon>Apatococcus</taxon>
    </lineage>
</organism>
<sequence length="354" mass="38692">MIQDAAMPRKQCPLSELPTLSEKPCCSLKDLSPREKEKVARLIRKVVEQAEEVNHSKVKHQQDVKLMRQLREKNQDLARDNASLRAKLTHSFALLRTYQHKISTMGREQNISATTWPGRAPPSALPPCNQPGSSHSSEAADETTRRGRVIRFDPTIGPHGAFCYEEAHSPARVAPLGPASASDGSSDGRSLRDTNLRERETDAPELHADAHSLSPGREGSHRTALPSPTGTKKPSRSFREAGDPSSRGGGESSCADAAAQRHPAPANSSSMQHFDPALSELIMEVDSLVSTPARRPGSSDWKWLDQQLASRQAVKPQSLSAAADAVSEVSWCSQWESLCEENDVISLISQQDEF</sequence>
<comment type="caution">
    <text evidence="2">The sequence shown here is derived from an EMBL/GenBank/DDBJ whole genome shotgun (WGS) entry which is preliminary data.</text>
</comment>
<feature type="region of interest" description="Disordered" evidence="1">
    <location>
        <begin position="112"/>
        <end position="153"/>
    </location>
</feature>
<protein>
    <submittedName>
        <fullName evidence="2">Uncharacterized protein</fullName>
    </submittedName>
</protein>
<gene>
    <name evidence="2" type="ORF">WJX84_001069</name>
</gene>
<feature type="compositionally biased region" description="Pro residues" evidence="1">
    <location>
        <begin position="119"/>
        <end position="129"/>
    </location>
</feature>
<evidence type="ECO:0000313" key="2">
    <source>
        <dbReference type="EMBL" id="KAK9861874.1"/>
    </source>
</evidence>
<dbReference type="EMBL" id="JALJOV010000687">
    <property type="protein sequence ID" value="KAK9861874.1"/>
    <property type="molecule type" value="Genomic_DNA"/>
</dbReference>
<evidence type="ECO:0000313" key="3">
    <source>
        <dbReference type="Proteomes" id="UP001485043"/>
    </source>
</evidence>
<proteinExistence type="predicted"/>
<keyword evidence="3" id="KW-1185">Reference proteome</keyword>
<dbReference type="Proteomes" id="UP001485043">
    <property type="component" value="Unassembled WGS sequence"/>
</dbReference>
<reference evidence="2 3" key="1">
    <citation type="journal article" date="2024" name="Nat. Commun.">
        <title>Phylogenomics reveals the evolutionary origins of lichenization in chlorophyte algae.</title>
        <authorList>
            <person name="Puginier C."/>
            <person name="Libourel C."/>
            <person name="Otte J."/>
            <person name="Skaloud P."/>
            <person name="Haon M."/>
            <person name="Grisel S."/>
            <person name="Petersen M."/>
            <person name="Berrin J.G."/>
            <person name="Delaux P.M."/>
            <person name="Dal Grande F."/>
            <person name="Keller J."/>
        </authorList>
    </citation>
    <scope>NUCLEOTIDE SEQUENCE [LARGE SCALE GENOMIC DNA]</scope>
    <source>
        <strain evidence="2 3">SAG 2523</strain>
    </source>
</reference>